<dbReference type="Proteomes" id="UP001597541">
    <property type="component" value="Unassembled WGS sequence"/>
</dbReference>
<sequence>MTYYTPMPLEVVFAGFTDEMAPYEELTFQGRLLLVERMDAMRVRVVRLVNCASMEDYLDPKFSPGQVIHYTPVMMV</sequence>
<keyword evidence="2" id="KW-1185">Reference proteome</keyword>
<accession>A0ABW5PDZ4</accession>
<evidence type="ECO:0000313" key="2">
    <source>
        <dbReference type="Proteomes" id="UP001597541"/>
    </source>
</evidence>
<name>A0ABW5PDZ4_9BACL</name>
<dbReference type="InterPro" id="IPR025619">
    <property type="entry name" value="YlzJ"/>
</dbReference>
<dbReference type="EMBL" id="JBHUME010000007">
    <property type="protein sequence ID" value="MFD2613064.1"/>
    <property type="molecule type" value="Genomic_DNA"/>
</dbReference>
<reference evidence="2" key="1">
    <citation type="journal article" date="2019" name="Int. J. Syst. Evol. Microbiol.">
        <title>The Global Catalogue of Microorganisms (GCM) 10K type strain sequencing project: providing services to taxonomists for standard genome sequencing and annotation.</title>
        <authorList>
            <consortium name="The Broad Institute Genomics Platform"/>
            <consortium name="The Broad Institute Genome Sequencing Center for Infectious Disease"/>
            <person name="Wu L."/>
            <person name="Ma J."/>
        </authorList>
    </citation>
    <scope>NUCLEOTIDE SEQUENCE [LARGE SCALE GENOMIC DNA]</scope>
    <source>
        <strain evidence="2">KCTC 3950</strain>
    </source>
</reference>
<dbReference type="RefSeq" id="WP_377602958.1">
    <property type="nucleotide sequence ID" value="NZ_JBHUME010000007.1"/>
</dbReference>
<evidence type="ECO:0000313" key="1">
    <source>
        <dbReference type="EMBL" id="MFD2613064.1"/>
    </source>
</evidence>
<protein>
    <submittedName>
        <fullName evidence="1">YlzJ-like family protein</fullName>
    </submittedName>
</protein>
<dbReference type="Pfam" id="PF14035">
    <property type="entry name" value="YlzJ"/>
    <property type="match status" value="1"/>
</dbReference>
<proteinExistence type="predicted"/>
<gene>
    <name evidence="1" type="ORF">ACFSUF_11575</name>
</gene>
<organism evidence="1 2">
    <name type="scientific">Paenibacillus gansuensis</name>
    <dbReference type="NCBI Taxonomy" id="306542"/>
    <lineage>
        <taxon>Bacteria</taxon>
        <taxon>Bacillati</taxon>
        <taxon>Bacillota</taxon>
        <taxon>Bacilli</taxon>
        <taxon>Bacillales</taxon>
        <taxon>Paenibacillaceae</taxon>
        <taxon>Paenibacillus</taxon>
    </lineage>
</organism>
<comment type="caution">
    <text evidence="1">The sequence shown here is derived from an EMBL/GenBank/DDBJ whole genome shotgun (WGS) entry which is preliminary data.</text>
</comment>